<dbReference type="Proteomes" id="UP001172457">
    <property type="component" value="Chromosome 4"/>
</dbReference>
<dbReference type="Gene3D" id="3.30.420.10">
    <property type="entry name" value="Ribonuclease H-like superfamily/Ribonuclease H"/>
    <property type="match status" value="1"/>
</dbReference>
<protein>
    <submittedName>
        <fullName evidence="5">Uncharacterized protein</fullName>
    </submittedName>
</protein>
<dbReference type="AlphaFoldDB" id="A0AA38T599"/>
<organism evidence="5 6">
    <name type="scientific">Centaurea solstitialis</name>
    <name type="common">yellow star-thistle</name>
    <dbReference type="NCBI Taxonomy" id="347529"/>
    <lineage>
        <taxon>Eukaryota</taxon>
        <taxon>Viridiplantae</taxon>
        <taxon>Streptophyta</taxon>
        <taxon>Embryophyta</taxon>
        <taxon>Tracheophyta</taxon>
        <taxon>Spermatophyta</taxon>
        <taxon>Magnoliopsida</taxon>
        <taxon>eudicotyledons</taxon>
        <taxon>Gunneridae</taxon>
        <taxon>Pentapetalae</taxon>
        <taxon>asterids</taxon>
        <taxon>campanulids</taxon>
        <taxon>Asterales</taxon>
        <taxon>Asteraceae</taxon>
        <taxon>Carduoideae</taxon>
        <taxon>Cardueae</taxon>
        <taxon>Centaureinae</taxon>
        <taxon>Centaurea</taxon>
    </lineage>
</organism>
<evidence type="ECO:0000313" key="6">
    <source>
        <dbReference type="Proteomes" id="UP001172457"/>
    </source>
</evidence>
<feature type="region of interest" description="Disordered" evidence="2">
    <location>
        <begin position="224"/>
        <end position="251"/>
    </location>
</feature>
<dbReference type="PROSITE" id="PS50158">
    <property type="entry name" value="ZF_CCHC"/>
    <property type="match status" value="1"/>
</dbReference>
<comment type="caution">
    <text evidence="5">The sequence shown here is derived from an EMBL/GenBank/DDBJ whole genome shotgun (WGS) entry which is preliminary data.</text>
</comment>
<gene>
    <name evidence="5" type="ORF">OSB04_018685</name>
</gene>
<reference evidence="5" key="1">
    <citation type="submission" date="2023-03" db="EMBL/GenBank/DDBJ databases">
        <title>Chromosome-scale reference genome and RAD-based genetic map of yellow starthistle (Centaurea solstitialis) reveal putative structural variation and QTLs associated with invader traits.</title>
        <authorList>
            <person name="Reatini B."/>
            <person name="Cang F.A."/>
            <person name="Jiang Q."/>
            <person name="Mckibben M.T.W."/>
            <person name="Barker M.S."/>
            <person name="Rieseberg L.H."/>
            <person name="Dlugosch K.M."/>
        </authorList>
    </citation>
    <scope>NUCLEOTIDE SEQUENCE</scope>
    <source>
        <strain evidence="5">CAN-66</strain>
        <tissue evidence="5">Leaf</tissue>
    </source>
</reference>
<sequence>MTNPVSLKDMHKTFAKLEKFSGQDFRRWQKKMHFYLTDLKVVYVLSTPCPAAVENEALEQTRNRSKWENADYICRGHILNGMSDSLFDVYQNVESAKELWDRLEAKYMAEDVSSKKFLVDTRPVMEQYHELQRILGQFAQYEELTLVELGSHFQIEQSIRDMEKVSVGGTKTVTGSSVNMVEEGESSKAGKGKQKFHGSNNKGSNKKPKVTCWKCGKPGHFNKDCRSGKGGGKGKNEAGPSGSNDPGKQSGMFLVPTDHSVENYYVSMISESFYVQHDDVSWWVDSGATCHEVELYHGVKIKTLRTDRGGEYYDPVYFQSTGIIHQTTAPYTPQQNGVSERKNRTLKEMVNSIVPNKRKKITPYELWHKKVPKLSYLRVWGCRAVVRLTDPKINNIGQRGIDCVFIGYPENSKCYRFYVIESNDYVSVHSVIESRDADFGNEDRFTSLPKPADMIASSSNFGTSDPVTVSPPEPSLGGV</sequence>
<dbReference type="SMART" id="SM00343">
    <property type="entry name" value="ZnF_C2HC"/>
    <property type="match status" value="1"/>
</dbReference>
<dbReference type="PANTHER" id="PTHR47592">
    <property type="entry name" value="PBF68 PROTEIN"/>
    <property type="match status" value="1"/>
</dbReference>
<evidence type="ECO:0000256" key="2">
    <source>
        <dbReference type="SAM" id="MobiDB-lite"/>
    </source>
</evidence>
<proteinExistence type="predicted"/>
<dbReference type="GO" id="GO:0015074">
    <property type="term" value="P:DNA integration"/>
    <property type="evidence" value="ECO:0007669"/>
    <property type="project" value="InterPro"/>
</dbReference>
<dbReference type="GO" id="GO:0003676">
    <property type="term" value="F:nucleic acid binding"/>
    <property type="evidence" value="ECO:0007669"/>
    <property type="project" value="InterPro"/>
</dbReference>
<evidence type="ECO:0000256" key="1">
    <source>
        <dbReference type="PROSITE-ProRule" id="PRU00047"/>
    </source>
</evidence>
<feature type="region of interest" description="Disordered" evidence="2">
    <location>
        <begin position="456"/>
        <end position="479"/>
    </location>
</feature>
<keyword evidence="1" id="KW-0479">Metal-binding</keyword>
<feature type="region of interest" description="Disordered" evidence="2">
    <location>
        <begin position="182"/>
        <end position="208"/>
    </location>
</feature>
<dbReference type="EMBL" id="JARYMX010000004">
    <property type="protein sequence ID" value="KAJ9554640.1"/>
    <property type="molecule type" value="Genomic_DNA"/>
</dbReference>
<feature type="compositionally biased region" description="Polar residues" evidence="2">
    <location>
        <begin position="456"/>
        <end position="467"/>
    </location>
</feature>
<dbReference type="SUPFAM" id="SSF53098">
    <property type="entry name" value="Ribonuclease H-like"/>
    <property type="match status" value="1"/>
</dbReference>
<evidence type="ECO:0000259" key="3">
    <source>
        <dbReference type="PROSITE" id="PS50158"/>
    </source>
</evidence>
<dbReference type="InterPro" id="IPR036875">
    <property type="entry name" value="Znf_CCHC_sf"/>
</dbReference>
<name>A0AA38T599_9ASTR</name>
<keyword evidence="1" id="KW-0862">Zinc</keyword>
<feature type="domain" description="Integrase catalytic" evidence="4">
    <location>
        <begin position="302"/>
        <end position="350"/>
    </location>
</feature>
<keyword evidence="6" id="KW-1185">Reference proteome</keyword>
<dbReference type="Gene3D" id="4.10.60.10">
    <property type="entry name" value="Zinc finger, CCHC-type"/>
    <property type="match status" value="1"/>
</dbReference>
<feature type="domain" description="CCHC-type" evidence="3">
    <location>
        <begin position="212"/>
        <end position="227"/>
    </location>
</feature>
<dbReference type="Pfam" id="PF14223">
    <property type="entry name" value="Retrotran_gag_2"/>
    <property type="match status" value="1"/>
</dbReference>
<dbReference type="InterPro" id="IPR001584">
    <property type="entry name" value="Integrase_cat-core"/>
</dbReference>
<dbReference type="PROSITE" id="PS50994">
    <property type="entry name" value="INTEGRASE"/>
    <property type="match status" value="1"/>
</dbReference>
<dbReference type="Pfam" id="PF00098">
    <property type="entry name" value="zf-CCHC"/>
    <property type="match status" value="1"/>
</dbReference>
<dbReference type="GO" id="GO:0008270">
    <property type="term" value="F:zinc ion binding"/>
    <property type="evidence" value="ECO:0007669"/>
    <property type="project" value="UniProtKB-KW"/>
</dbReference>
<dbReference type="InterPro" id="IPR001878">
    <property type="entry name" value="Znf_CCHC"/>
</dbReference>
<dbReference type="InterPro" id="IPR036397">
    <property type="entry name" value="RNaseH_sf"/>
</dbReference>
<dbReference type="PANTHER" id="PTHR47592:SF29">
    <property type="entry name" value="ZINC FINGER, CCHC-TYPE"/>
    <property type="match status" value="1"/>
</dbReference>
<accession>A0AA38T599</accession>
<evidence type="ECO:0000313" key="5">
    <source>
        <dbReference type="EMBL" id="KAJ9554640.1"/>
    </source>
</evidence>
<dbReference type="SUPFAM" id="SSF57756">
    <property type="entry name" value="Retrovirus zinc finger-like domains"/>
    <property type="match status" value="1"/>
</dbReference>
<dbReference type="InterPro" id="IPR012337">
    <property type="entry name" value="RNaseH-like_sf"/>
</dbReference>
<keyword evidence="1" id="KW-0863">Zinc-finger</keyword>
<evidence type="ECO:0000259" key="4">
    <source>
        <dbReference type="PROSITE" id="PS50994"/>
    </source>
</evidence>
<dbReference type="Pfam" id="PF25597">
    <property type="entry name" value="SH3_retrovirus"/>
    <property type="match status" value="1"/>
</dbReference>
<dbReference type="InterPro" id="IPR057670">
    <property type="entry name" value="SH3_retrovirus"/>
</dbReference>
<feature type="compositionally biased region" description="Pro residues" evidence="2">
    <location>
        <begin position="469"/>
        <end position="479"/>
    </location>
</feature>